<gene>
    <name evidence="2" type="ORF">HMPREF9080_00060</name>
</gene>
<dbReference type="AlphaFoldDB" id="G9ZBD7"/>
<name>G9ZBD7_9GAMM</name>
<accession>G9ZBD7</accession>
<sequence>MGAPRGDKKASRKRTSGRLEGKRGESRTGSEAFLPDDSTSARKTFRMMVMLAVDAVHDEIFQSRRGGLY</sequence>
<reference evidence="2 3" key="1">
    <citation type="submission" date="2011-08" db="EMBL/GenBank/DDBJ databases">
        <authorList>
            <person name="Weinstock G."/>
            <person name="Sodergren E."/>
            <person name="Clifton S."/>
            <person name="Fulton L."/>
            <person name="Fulton B."/>
            <person name="Courtney L."/>
            <person name="Fronick C."/>
            <person name="Harrison M."/>
            <person name="Strong C."/>
            <person name="Farmer C."/>
            <person name="Delahaunty K."/>
            <person name="Markovic C."/>
            <person name="Hall O."/>
            <person name="Minx P."/>
            <person name="Tomlinson C."/>
            <person name="Mitreva M."/>
            <person name="Hou S."/>
            <person name="Chen J."/>
            <person name="Wollam A."/>
            <person name="Pepin K.H."/>
            <person name="Johnson M."/>
            <person name="Bhonagiri V."/>
            <person name="Zhang X."/>
            <person name="Suruliraj S."/>
            <person name="Warren W."/>
            <person name="Chinwalla A."/>
            <person name="Mardis E.R."/>
            <person name="Wilson R.K."/>
        </authorList>
    </citation>
    <scope>NUCLEOTIDE SEQUENCE [LARGE SCALE GENOMIC DNA]</scope>
    <source>
        <strain evidence="2 3">F0432</strain>
    </source>
</reference>
<dbReference type="STRING" id="797473.HMPREF9080_00060"/>
<feature type="region of interest" description="Disordered" evidence="1">
    <location>
        <begin position="1"/>
        <end position="39"/>
    </location>
</feature>
<protein>
    <submittedName>
        <fullName evidence="2">Uncharacterized protein</fullName>
    </submittedName>
</protein>
<evidence type="ECO:0000313" key="2">
    <source>
        <dbReference type="EMBL" id="EHM56154.1"/>
    </source>
</evidence>
<dbReference type="EMBL" id="AGCM01000003">
    <property type="protein sequence ID" value="EHM56154.1"/>
    <property type="molecule type" value="Genomic_DNA"/>
</dbReference>
<evidence type="ECO:0000313" key="3">
    <source>
        <dbReference type="Proteomes" id="UP000004750"/>
    </source>
</evidence>
<evidence type="ECO:0000256" key="1">
    <source>
        <dbReference type="SAM" id="MobiDB-lite"/>
    </source>
</evidence>
<comment type="caution">
    <text evidence="2">The sequence shown here is derived from an EMBL/GenBank/DDBJ whole genome shotgun (WGS) entry which is preliminary data.</text>
</comment>
<organism evidence="2 3">
    <name type="scientific">Cardiobacterium valvarum F0432</name>
    <dbReference type="NCBI Taxonomy" id="797473"/>
    <lineage>
        <taxon>Bacteria</taxon>
        <taxon>Pseudomonadati</taxon>
        <taxon>Pseudomonadota</taxon>
        <taxon>Gammaproteobacteria</taxon>
        <taxon>Cardiobacteriales</taxon>
        <taxon>Cardiobacteriaceae</taxon>
        <taxon>Cardiobacterium</taxon>
    </lineage>
</organism>
<proteinExistence type="predicted"/>
<dbReference type="Proteomes" id="UP000004750">
    <property type="component" value="Unassembled WGS sequence"/>
</dbReference>
<dbReference type="HOGENOM" id="CLU_2768224_0_0_6"/>
<feature type="compositionally biased region" description="Basic and acidic residues" evidence="1">
    <location>
        <begin position="17"/>
        <end position="28"/>
    </location>
</feature>